<name>A0A8H6P121_9EURO</name>
<dbReference type="Proteomes" id="UP000662466">
    <property type="component" value="Unassembled WGS sequence"/>
</dbReference>
<evidence type="ECO:0000256" key="1">
    <source>
        <dbReference type="ARBA" id="ARBA00022723"/>
    </source>
</evidence>
<dbReference type="InterPro" id="IPR052360">
    <property type="entry name" value="Transcr_Regulatory_Proteins"/>
</dbReference>
<dbReference type="AlphaFoldDB" id="A0A8H6P121"/>
<evidence type="ECO:0000256" key="2">
    <source>
        <dbReference type="ARBA" id="ARBA00022833"/>
    </source>
</evidence>
<keyword evidence="1" id="KW-0479">Metal-binding</keyword>
<keyword evidence="10" id="KW-1185">Reference proteome</keyword>
<keyword evidence="5" id="KW-0804">Transcription</keyword>
<evidence type="ECO:0000256" key="6">
    <source>
        <dbReference type="ARBA" id="ARBA00023242"/>
    </source>
</evidence>
<comment type="caution">
    <text evidence="8">The sequence shown here is derived from an EMBL/GenBank/DDBJ whole genome shotgun (WGS) entry which is preliminary data.</text>
</comment>
<keyword evidence="3" id="KW-0805">Transcription regulation</keyword>
<protein>
    <recommendedName>
        <fullName evidence="11">Transcription factor domain-containing protein</fullName>
    </recommendedName>
</protein>
<organism evidence="8 10">
    <name type="scientific">Aspergillus hiratsukae</name>
    <dbReference type="NCBI Taxonomy" id="1194566"/>
    <lineage>
        <taxon>Eukaryota</taxon>
        <taxon>Fungi</taxon>
        <taxon>Dikarya</taxon>
        <taxon>Ascomycota</taxon>
        <taxon>Pezizomycotina</taxon>
        <taxon>Eurotiomycetes</taxon>
        <taxon>Eurotiomycetidae</taxon>
        <taxon>Eurotiales</taxon>
        <taxon>Aspergillaceae</taxon>
        <taxon>Aspergillus</taxon>
        <taxon>Aspergillus subgen. Fumigati</taxon>
    </lineage>
</organism>
<dbReference type="InterPro" id="IPR021858">
    <property type="entry name" value="Fun_TF"/>
</dbReference>
<dbReference type="PANTHER" id="PTHR36206">
    <property type="entry name" value="ASPERCRYPTIN BIOSYNTHESIS CLUSTER-SPECIFIC TRANSCRIPTION REGULATOR ATNN-RELATED"/>
    <property type="match status" value="1"/>
</dbReference>
<evidence type="ECO:0000313" key="9">
    <source>
        <dbReference type="EMBL" id="KAF7168692.1"/>
    </source>
</evidence>
<evidence type="ECO:0000256" key="4">
    <source>
        <dbReference type="ARBA" id="ARBA00023125"/>
    </source>
</evidence>
<feature type="region of interest" description="Disordered" evidence="7">
    <location>
        <begin position="169"/>
        <end position="192"/>
    </location>
</feature>
<accession>A0A8H6P121</accession>
<dbReference type="OrthoDB" id="3172332at2759"/>
<evidence type="ECO:0000313" key="10">
    <source>
        <dbReference type="Proteomes" id="UP000630445"/>
    </source>
</evidence>
<proteinExistence type="predicted"/>
<reference evidence="8" key="1">
    <citation type="submission" date="2020-06" db="EMBL/GenBank/DDBJ databases">
        <title>Draft genome sequences of strains closely related to Aspergillus parafelis and Aspergillus hiratsukae.</title>
        <authorList>
            <person name="Dos Santos R.A.C."/>
            <person name="Rivero-Menendez O."/>
            <person name="Steenwyk J.L."/>
            <person name="Mead M.E."/>
            <person name="Goldman G.H."/>
            <person name="Alastruey-Izquierdo A."/>
            <person name="Rokas A."/>
        </authorList>
    </citation>
    <scope>NUCLEOTIDE SEQUENCE</scope>
    <source>
        <strain evidence="8">CNM-CM5793</strain>
        <strain evidence="9">CNM-CM6106</strain>
    </source>
</reference>
<evidence type="ECO:0000256" key="3">
    <source>
        <dbReference type="ARBA" id="ARBA00023015"/>
    </source>
</evidence>
<dbReference type="GO" id="GO:0046872">
    <property type="term" value="F:metal ion binding"/>
    <property type="evidence" value="ECO:0007669"/>
    <property type="project" value="UniProtKB-KW"/>
</dbReference>
<evidence type="ECO:0000256" key="5">
    <source>
        <dbReference type="ARBA" id="ARBA00023163"/>
    </source>
</evidence>
<keyword evidence="6" id="KW-0539">Nucleus</keyword>
<evidence type="ECO:0000313" key="8">
    <source>
        <dbReference type="EMBL" id="KAF7114664.1"/>
    </source>
</evidence>
<dbReference type="Proteomes" id="UP000630445">
    <property type="component" value="Unassembled WGS sequence"/>
</dbReference>
<dbReference type="PANTHER" id="PTHR36206:SF16">
    <property type="entry name" value="TRANSCRIPTION FACTOR DOMAIN-CONTAINING PROTEIN-RELATED"/>
    <property type="match status" value="1"/>
</dbReference>
<dbReference type="EMBL" id="JACBAD010002122">
    <property type="protein sequence ID" value="KAF7114664.1"/>
    <property type="molecule type" value="Genomic_DNA"/>
</dbReference>
<keyword evidence="4" id="KW-0238">DNA-binding</keyword>
<evidence type="ECO:0008006" key="11">
    <source>
        <dbReference type="Google" id="ProtNLM"/>
    </source>
</evidence>
<dbReference type="EMBL" id="JACBAF010002068">
    <property type="protein sequence ID" value="KAF7168692.1"/>
    <property type="molecule type" value="Genomic_DNA"/>
</dbReference>
<dbReference type="Pfam" id="PF11951">
    <property type="entry name" value="Fungal_trans_2"/>
    <property type="match status" value="1"/>
</dbReference>
<dbReference type="GO" id="GO:0003677">
    <property type="term" value="F:DNA binding"/>
    <property type="evidence" value="ECO:0007669"/>
    <property type="project" value="UniProtKB-KW"/>
</dbReference>
<gene>
    <name evidence="8" type="ORF">CNMCM5793_009615</name>
    <name evidence="9" type="ORF">CNMCM6106_003810</name>
</gene>
<evidence type="ECO:0000256" key="7">
    <source>
        <dbReference type="SAM" id="MobiDB-lite"/>
    </source>
</evidence>
<keyword evidence="2" id="KW-0862">Zinc</keyword>
<sequence length="192" mass="21388">MDRGTSDSPPASLTEPAVLHAVLALSSTHWDGSLQYRTWQRRASVAPDKLEKFAWQHPNQAIQHLRAGFAPQEQVSSRVAIITCLVFISDDLLRGNFGTAQFHLHSGLKLIAEEQMFSVGAPGGSPRSTDDWILEMFSRLYIQSELFNQSYQPPPVFFAPGAFSQQRRSSQPSRMLGVGFNRPSFQPPIMSS</sequence>